<dbReference type="InterPro" id="IPR001279">
    <property type="entry name" value="Metallo-B-lactamas"/>
</dbReference>
<keyword evidence="2" id="KW-1003">Cell membrane</keyword>
<dbReference type="PANTHER" id="PTHR30619">
    <property type="entry name" value="DNA INTERNALIZATION/COMPETENCE PROTEIN COMEC/REC2"/>
    <property type="match status" value="1"/>
</dbReference>
<evidence type="ECO:0000256" key="1">
    <source>
        <dbReference type="ARBA" id="ARBA00004651"/>
    </source>
</evidence>
<dbReference type="OrthoDB" id="9761531at2"/>
<name>A0A4R6UXT9_9GAMM</name>
<keyword evidence="3 6" id="KW-0812">Transmembrane</keyword>
<sequence>MIIGTLLALVAVLALVLQPAPLSMVTVSFITLPLLSAGWYWRRWRSVLWLPALMLISANAHFHWRTSLKLPEQWSQAPVQLQGVIASVPEQFERGQRFFFDVEKVNQQTLSWSQQFRLRLSHYAPEVQLHAGQRWQFQAKLKSAHGTLNFHGFDYERWLFAHHVVGSGYVQLEHSKWLAENPWSLNRWRETLSSKLSAMQFSHQGLIEGITIGLDEAIPPSRWDVYRDTGTIHLVVISGMHLTLVAMLIGLVVGRCWRFSARLCLWLPAPRVALIAGFVGALFYAGIAGFSIATVRSLWMLLVVVAALLLHKRLALFDIVALAVLAMLLVDPCAVLESGFWLSFTAVVVLLALARGRLHRQRWWWQAITLQLALSLAMLPLTVWQFGSASLISPLSNLLAVPWVSFVSTPLALLGMLLLSFSETLAWPFLALANLSLQWFDLAMDLFMQLPQARWQPALHNPWMWLLPALTVVLWLMPWTPWRRLTALLLLPFALLLWRTPIPPSTLQVFDVGQGTALAIHSGEHLLVYDTGPRSEKFDSGTQVVAPHLRALGFTGIDLLMVSHADLDHAGGLPGLLQQMPVRQVLLGEAIEGIAAEPCRAGQRFQLGEIQVEVLYPFASEQGNAASCVVRAKLNGMSILLTGDISRREEARLLARNIDLSADILLVPHHGSNGSSSAKFLAAVSPKLSIISAGYRNAHRHPRPEVLERLSAVGGQTLNTAGQGALRIELSDGQYRIEAARNTPRIWRSRVEPPGGL</sequence>
<evidence type="ECO:0000256" key="2">
    <source>
        <dbReference type="ARBA" id="ARBA00022475"/>
    </source>
</evidence>
<dbReference type="NCBIfam" id="TIGR00360">
    <property type="entry name" value="ComEC_N-term"/>
    <property type="match status" value="1"/>
</dbReference>
<organism evidence="8 9">
    <name type="scientific">Permianibacter aggregans</name>
    <dbReference type="NCBI Taxonomy" id="1510150"/>
    <lineage>
        <taxon>Bacteria</taxon>
        <taxon>Pseudomonadati</taxon>
        <taxon>Pseudomonadota</taxon>
        <taxon>Gammaproteobacteria</taxon>
        <taxon>Pseudomonadales</taxon>
        <taxon>Pseudomonadaceae</taxon>
        <taxon>Permianibacter</taxon>
    </lineage>
</organism>
<evidence type="ECO:0000313" key="8">
    <source>
        <dbReference type="EMBL" id="TDQ50395.1"/>
    </source>
</evidence>
<proteinExistence type="predicted"/>
<dbReference type="InterPro" id="IPR052159">
    <property type="entry name" value="Competence_DNA_uptake"/>
</dbReference>
<feature type="domain" description="Metallo-beta-lactamase" evidence="7">
    <location>
        <begin position="514"/>
        <end position="695"/>
    </location>
</feature>
<dbReference type="Pfam" id="PF00753">
    <property type="entry name" value="Lactamase_B"/>
    <property type="match status" value="1"/>
</dbReference>
<keyword evidence="9" id="KW-1185">Reference proteome</keyword>
<dbReference type="Proteomes" id="UP000295375">
    <property type="component" value="Unassembled WGS sequence"/>
</dbReference>
<evidence type="ECO:0000313" key="9">
    <source>
        <dbReference type="Proteomes" id="UP000295375"/>
    </source>
</evidence>
<dbReference type="Gene3D" id="3.60.15.10">
    <property type="entry name" value="Ribonuclease Z/Hydroxyacylglutathione hydrolase-like"/>
    <property type="match status" value="1"/>
</dbReference>
<dbReference type="GO" id="GO:0005886">
    <property type="term" value="C:plasma membrane"/>
    <property type="evidence" value="ECO:0007669"/>
    <property type="project" value="UniProtKB-SubCell"/>
</dbReference>
<feature type="transmembrane region" description="Helical" evidence="6">
    <location>
        <begin position="363"/>
        <end position="386"/>
    </location>
</feature>
<gene>
    <name evidence="8" type="ORF">EV696_10276</name>
</gene>
<dbReference type="PANTHER" id="PTHR30619:SF1">
    <property type="entry name" value="RECOMBINATION PROTEIN 2"/>
    <property type="match status" value="1"/>
</dbReference>
<dbReference type="Pfam" id="PF03772">
    <property type="entry name" value="Competence"/>
    <property type="match status" value="1"/>
</dbReference>
<dbReference type="InterPro" id="IPR036866">
    <property type="entry name" value="RibonucZ/Hydroxyglut_hydro"/>
</dbReference>
<dbReference type="InterPro" id="IPR025405">
    <property type="entry name" value="DUF4131"/>
</dbReference>
<dbReference type="SUPFAM" id="SSF56281">
    <property type="entry name" value="Metallo-hydrolase/oxidoreductase"/>
    <property type="match status" value="1"/>
</dbReference>
<dbReference type="InterPro" id="IPR004477">
    <property type="entry name" value="ComEC_N"/>
</dbReference>
<keyword evidence="4 6" id="KW-1133">Transmembrane helix</keyword>
<dbReference type="SMART" id="SM00849">
    <property type="entry name" value="Lactamase_B"/>
    <property type="match status" value="1"/>
</dbReference>
<evidence type="ECO:0000256" key="6">
    <source>
        <dbReference type="SAM" id="Phobius"/>
    </source>
</evidence>
<dbReference type="CDD" id="cd07731">
    <property type="entry name" value="ComA-like_MBL-fold"/>
    <property type="match status" value="1"/>
</dbReference>
<dbReference type="GO" id="GO:0030420">
    <property type="term" value="P:establishment of competence for transformation"/>
    <property type="evidence" value="ECO:0007669"/>
    <property type="project" value="InterPro"/>
</dbReference>
<evidence type="ECO:0000256" key="3">
    <source>
        <dbReference type="ARBA" id="ARBA00022692"/>
    </source>
</evidence>
<feature type="transmembrane region" description="Helical" evidence="6">
    <location>
        <begin position="273"/>
        <end position="292"/>
    </location>
</feature>
<dbReference type="InterPro" id="IPR035681">
    <property type="entry name" value="ComA-like_MBL"/>
</dbReference>
<dbReference type="NCBIfam" id="TIGR00361">
    <property type="entry name" value="ComEC_Rec2"/>
    <property type="match status" value="1"/>
</dbReference>
<dbReference type="InterPro" id="IPR004797">
    <property type="entry name" value="Competence_ComEC/Rec2"/>
</dbReference>
<keyword evidence="5 6" id="KW-0472">Membrane</keyword>
<feature type="transmembrane region" description="Helical" evidence="6">
    <location>
        <begin position="398"/>
        <end position="418"/>
    </location>
</feature>
<dbReference type="Pfam" id="PF13567">
    <property type="entry name" value="DUF4131"/>
    <property type="match status" value="1"/>
</dbReference>
<accession>A0A4R6UXT9</accession>
<reference evidence="8 9" key="1">
    <citation type="submission" date="2019-03" db="EMBL/GenBank/DDBJ databases">
        <title>Genomic Encyclopedia of Type Strains, Phase IV (KMG-IV): sequencing the most valuable type-strain genomes for metagenomic binning, comparative biology and taxonomic classification.</title>
        <authorList>
            <person name="Goeker M."/>
        </authorList>
    </citation>
    <scope>NUCLEOTIDE SEQUENCE [LARGE SCALE GENOMIC DNA]</scope>
    <source>
        <strain evidence="8 9">DSM 103792</strain>
    </source>
</reference>
<dbReference type="EMBL" id="SNYM01000002">
    <property type="protein sequence ID" value="TDQ50395.1"/>
    <property type="molecule type" value="Genomic_DNA"/>
</dbReference>
<protein>
    <submittedName>
        <fullName evidence="8">Competence protein ComEC</fullName>
    </submittedName>
</protein>
<feature type="transmembrane region" description="Helical" evidence="6">
    <location>
        <begin position="462"/>
        <end position="478"/>
    </location>
</feature>
<comment type="subcellular location">
    <subcellularLocation>
        <location evidence="1">Cell membrane</location>
        <topology evidence="1">Multi-pass membrane protein</topology>
    </subcellularLocation>
</comment>
<evidence type="ECO:0000259" key="7">
    <source>
        <dbReference type="SMART" id="SM00849"/>
    </source>
</evidence>
<comment type="caution">
    <text evidence="8">The sequence shown here is derived from an EMBL/GenBank/DDBJ whole genome shotgun (WGS) entry which is preliminary data.</text>
</comment>
<feature type="transmembrane region" description="Helical" evidence="6">
    <location>
        <begin position="334"/>
        <end position="354"/>
    </location>
</feature>
<evidence type="ECO:0000256" key="5">
    <source>
        <dbReference type="ARBA" id="ARBA00023136"/>
    </source>
</evidence>
<feature type="transmembrane region" description="Helical" evidence="6">
    <location>
        <begin position="232"/>
        <end position="253"/>
    </location>
</feature>
<evidence type="ECO:0000256" key="4">
    <source>
        <dbReference type="ARBA" id="ARBA00022989"/>
    </source>
</evidence>
<dbReference type="AlphaFoldDB" id="A0A4R6UXT9"/>
<dbReference type="RefSeq" id="WP_133587520.1">
    <property type="nucleotide sequence ID" value="NZ_CP037953.1"/>
</dbReference>
<feature type="transmembrane region" description="Helical" evidence="6">
    <location>
        <begin position="299"/>
        <end position="328"/>
    </location>
</feature>